<keyword evidence="9" id="KW-1185">Reference proteome</keyword>
<evidence type="ECO:0000256" key="1">
    <source>
        <dbReference type="ARBA" id="ARBA00004141"/>
    </source>
</evidence>
<name>A0AAE6KPS8_9PROT</name>
<feature type="transmembrane region" description="Helical" evidence="6">
    <location>
        <begin position="54"/>
        <end position="72"/>
    </location>
</feature>
<reference evidence="8 9" key="1">
    <citation type="journal article" date="2019" name="ISME J.">
        <title>Evolution in action: habitat transition from sediment to the pelagial leads to genome streamlining in Methylophilaceae.</title>
        <authorList>
            <person name="Salcher M."/>
            <person name="Schaefle D."/>
            <person name="Kaspar M."/>
            <person name="Neuenschwander S.M."/>
            <person name="Ghai R."/>
        </authorList>
    </citation>
    <scope>NUCLEOTIDE SEQUENCE [LARGE SCALE GENOMIC DNA]</scope>
    <source>
        <strain evidence="8 9">MMS-RI-1</strain>
    </source>
</reference>
<dbReference type="Pfam" id="PF05140">
    <property type="entry name" value="ResB"/>
    <property type="match status" value="1"/>
</dbReference>
<dbReference type="GO" id="GO:0016020">
    <property type="term" value="C:membrane"/>
    <property type="evidence" value="ECO:0007669"/>
    <property type="project" value="UniProtKB-SubCell"/>
</dbReference>
<evidence type="ECO:0000256" key="6">
    <source>
        <dbReference type="SAM" id="Phobius"/>
    </source>
</evidence>
<keyword evidence="2 6" id="KW-0812">Transmembrane</keyword>
<comment type="subcellular location">
    <subcellularLocation>
        <location evidence="1">Membrane</location>
        <topology evidence="1">Multi-pass membrane protein</topology>
    </subcellularLocation>
</comment>
<dbReference type="InterPro" id="IPR007816">
    <property type="entry name" value="ResB-like_domain"/>
</dbReference>
<keyword evidence="5 6" id="KW-0472">Membrane</keyword>
<keyword evidence="3" id="KW-0201">Cytochrome c-type biogenesis</keyword>
<keyword evidence="4 6" id="KW-1133">Transmembrane helix</keyword>
<evidence type="ECO:0000256" key="4">
    <source>
        <dbReference type="ARBA" id="ARBA00022989"/>
    </source>
</evidence>
<dbReference type="GO" id="GO:0017004">
    <property type="term" value="P:cytochrome complex assembly"/>
    <property type="evidence" value="ECO:0007669"/>
    <property type="project" value="UniProtKB-KW"/>
</dbReference>
<dbReference type="RefSeq" id="WP_139883777.1">
    <property type="nucleotide sequence ID" value="NZ_CP040986.1"/>
</dbReference>
<dbReference type="AlphaFoldDB" id="A0AAE6KPS8"/>
<dbReference type="EMBL" id="CP040986">
    <property type="protein sequence ID" value="QDD13981.1"/>
    <property type="molecule type" value="Genomic_DNA"/>
</dbReference>
<feature type="transmembrane region" description="Helical" evidence="6">
    <location>
        <begin position="566"/>
        <end position="585"/>
    </location>
</feature>
<dbReference type="PANTHER" id="PTHR31566:SF0">
    <property type="entry name" value="CYTOCHROME C BIOGENESIS PROTEIN CCS1, CHLOROPLASTIC"/>
    <property type="match status" value="1"/>
</dbReference>
<gene>
    <name evidence="8" type="ORF">FIT61_06050</name>
</gene>
<evidence type="ECO:0000313" key="8">
    <source>
        <dbReference type="EMBL" id="QDD13981.1"/>
    </source>
</evidence>
<dbReference type="InterPro" id="IPR023494">
    <property type="entry name" value="Cyt_c_bgen_Ccs1/CcsB/ResB"/>
</dbReference>
<evidence type="ECO:0000313" key="9">
    <source>
        <dbReference type="Proteomes" id="UP000312102"/>
    </source>
</evidence>
<accession>A0AAE6KPS8</accession>
<sequence length="629" mass="71966">MSFAVSMLVFLGIASIIGTMLKQNEPYENYIIKLGEFWFVYFEKIGLYDVYHSIWFLIILLFLVLSTTLCIIKNTPAILKDFSVFKDSLEEKSLLSFTHHLVIKNKKYVNTSKILHYLKQSKYKVKEKSKENGDFLIVAKKGNYQRIGYILTHIGVVIICLGGLLDGNLIFKAQELLGYKKIETLDMPASKVPEASRLSLSNTSFRANMTLAEGSSDNVAFVRMKDGYLVQDLPFKITLKDFRINHYSTGMPKSFESDLVISDPELSQDITKTISVNHPFTYKGIAIYQSDFQDGGTKLNIKLRSLFNSNSTQKIDGKIFDKVKLDKDQITYEFNDFKKFNVLHLKEGEKEKPRNVGPSVTYKVRNSSGQAREYLSYQYPMPIEGRSFYISGMRETPQEEFKYLKIPADAKGSIDEFMLFKDALQNKTLIESVAKKIANQSTSNIDKNNEVKESFEKSVNKLMALFGQGGFSNIAENIDKNIPANEKEKAVQTYLKIIDIASSEIYKARFNLADKDLNQTRIIFIQDALNAYSDIFFYGVPYYFELTSYEQKEASGLQLTKSPGQFWVYLGSLSLVLGIFSMIYLHERKLWLLIKAKGGVILALSSNRKNIDFENDFKKLIQEIKKIIQ</sequence>
<feature type="transmembrane region" description="Helical" evidence="6">
    <location>
        <begin position="147"/>
        <end position="165"/>
    </location>
</feature>
<proteinExistence type="predicted"/>
<dbReference type="PANTHER" id="PTHR31566">
    <property type="entry name" value="CYTOCHROME C BIOGENESIS PROTEIN CCS1, CHLOROPLASTIC"/>
    <property type="match status" value="1"/>
</dbReference>
<feature type="domain" description="ResB-like" evidence="7">
    <location>
        <begin position="1"/>
        <end position="618"/>
    </location>
</feature>
<organism evidence="8 9">
    <name type="scientific">Candidatus Methylopumilus rimovensis</name>
    <dbReference type="NCBI Taxonomy" id="2588535"/>
    <lineage>
        <taxon>Bacteria</taxon>
        <taxon>Pseudomonadati</taxon>
        <taxon>Pseudomonadota</taxon>
        <taxon>Betaproteobacteria</taxon>
        <taxon>Nitrosomonadales</taxon>
        <taxon>Methylophilaceae</taxon>
        <taxon>Candidatus Methylopumilus</taxon>
    </lineage>
</organism>
<evidence type="ECO:0000256" key="2">
    <source>
        <dbReference type="ARBA" id="ARBA00022692"/>
    </source>
</evidence>
<dbReference type="Proteomes" id="UP000312102">
    <property type="component" value="Chromosome"/>
</dbReference>
<protein>
    <submittedName>
        <fullName evidence="8">Cytochrome c biogenesis protein ResB</fullName>
    </submittedName>
</protein>
<evidence type="ECO:0000256" key="5">
    <source>
        <dbReference type="ARBA" id="ARBA00023136"/>
    </source>
</evidence>
<evidence type="ECO:0000259" key="7">
    <source>
        <dbReference type="Pfam" id="PF05140"/>
    </source>
</evidence>
<evidence type="ECO:0000256" key="3">
    <source>
        <dbReference type="ARBA" id="ARBA00022748"/>
    </source>
</evidence>
<dbReference type="KEGG" id="mrk:FIT61_06050"/>